<reference evidence="1" key="1">
    <citation type="journal article" date="2015" name="Genome Biol. Evol.">
        <title>Nucleomorph Genome Sequences of Two Chlorarachniophytes, Amorphochlora amoebiformis and Lotharella vacuolata.</title>
        <authorList>
            <person name="Suzuki S."/>
            <person name="Shirato S."/>
            <person name="Hirakawa Y."/>
            <person name="Ishida K."/>
        </authorList>
    </citation>
    <scope>NUCLEOTIDE SEQUENCE</scope>
    <source>
        <strain evidence="1">CCMP2058</strain>
    </source>
</reference>
<accession>A0A0H5BIT8</accession>
<geneLocation type="nucleomorph" evidence="1"/>
<sequence length="103" mass="12405">MYVAYYKRKIELSIHNLINVYRKTLKLVLKQNPEFLNMTYKKDESPINSMKTFISFEPHMIKQVFKRFVTFTKYFKKTTVITQSRGTLIKLMYLIVVLIKKSN</sequence>
<protein>
    <submittedName>
        <fullName evidence="1">Uncharacterized protein</fullName>
    </submittedName>
</protein>
<dbReference type="EMBL" id="AB996604">
    <property type="protein sequence ID" value="BAS01968.1"/>
    <property type="molecule type" value="Genomic_DNA"/>
</dbReference>
<organism evidence="1">
    <name type="scientific">Amorphochlora amoebiformis</name>
    <dbReference type="NCBI Taxonomy" id="1561963"/>
    <lineage>
        <taxon>Eukaryota</taxon>
        <taxon>Sar</taxon>
        <taxon>Rhizaria</taxon>
        <taxon>Cercozoa</taxon>
        <taxon>Chlorarachniophyceae</taxon>
        <taxon>Amorphochlora</taxon>
    </lineage>
</organism>
<evidence type="ECO:0000313" key="1">
    <source>
        <dbReference type="EMBL" id="BAS01968.1"/>
    </source>
</evidence>
<dbReference type="AlphaFoldDB" id="A0A0H5BIT8"/>
<proteinExistence type="predicted"/>
<name>A0A0H5BIT8_9EUKA</name>
<keyword evidence="1" id="KW-0542">Nucleomorph</keyword>